<organism evidence="1 2">
    <name type="scientific">Ktedonobacter racemifer DSM 44963</name>
    <dbReference type="NCBI Taxonomy" id="485913"/>
    <lineage>
        <taxon>Bacteria</taxon>
        <taxon>Bacillati</taxon>
        <taxon>Chloroflexota</taxon>
        <taxon>Ktedonobacteria</taxon>
        <taxon>Ktedonobacterales</taxon>
        <taxon>Ktedonobacteraceae</taxon>
        <taxon>Ktedonobacter</taxon>
    </lineage>
</organism>
<gene>
    <name evidence="1" type="ORF">Krac_1689</name>
</gene>
<reference evidence="1 2" key="1">
    <citation type="journal article" date="2011" name="Stand. Genomic Sci.">
        <title>Non-contiguous finished genome sequence and contextual data of the filamentous soil bacterium Ktedonobacter racemifer type strain (SOSP1-21).</title>
        <authorList>
            <person name="Chang Y.J."/>
            <person name="Land M."/>
            <person name="Hauser L."/>
            <person name="Chertkov O."/>
            <person name="Del Rio T.G."/>
            <person name="Nolan M."/>
            <person name="Copeland A."/>
            <person name="Tice H."/>
            <person name="Cheng J.F."/>
            <person name="Lucas S."/>
            <person name="Han C."/>
            <person name="Goodwin L."/>
            <person name="Pitluck S."/>
            <person name="Ivanova N."/>
            <person name="Ovchinikova G."/>
            <person name="Pati A."/>
            <person name="Chen A."/>
            <person name="Palaniappan K."/>
            <person name="Mavromatis K."/>
            <person name="Liolios K."/>
            <person name="Brettin T."/>
            <person name="Fiebig A."/>
            <person name="Rohde M."/>
            <person name="Abt B."/>
            <person name="Goker M."/>
            <person name="Detter J.C."/>
            <person name="Woyke T."/>
            <person name="Bristow J."/>
            <person name="Eisen J.A."/>
            <person name="Markowitz V."/>
            <person name="Hugenholtz P."/>
            <person name="Kyrpides N.C."/>
            <person name="Klenk H.P."/>
            <person name="Lapidus A."/>
        </authorList>
    </citation>
    <scope>NUCLEOTIDE SEQUENCE [LARGE SCALE GENOMIC DNA]</scope>
    <source>
        <strain evidence="2">DSM 44963</strain>
    </source>
</reference>
<evidence type="ECO:0000313" key="2">
    <source>
        <dbReference type="Proteomes" id="UP000004508"/>
    </source>
</evidence>
<dbReference type="EMBL" id="ADVG01000004">
    <property type="protein sequence ID" value="EFH81024.1"/>
    <property type="molecule type" value="Genomic_DNA"/>
</dbReference>
<proteinExistence type="predicted"/>
<dbReference type="InParanoid" id="D6U2R0"/>
<evidence type="ECO:0000313" key="1">
    <source>
        <dbReference type="EMBL" id="EFH81024.1"/>
    </source>
</evidence>
<dbReference type="Proteomes" id="UP000004508">
    <property type="component" value="Unassembled WGS sequence"/>
</dbReference>
<keyword evidence="2" id="KW-1185">Reference proteome</keyword>
<name>D6U2R0_KTERA</name>
<protein>
    <submittedName>
        <fullName evidence="1">Uncharacterized protein</fullName>
    </submittedName>
</protein>
<accession>D6U2R0</accession>
<comment type="caution">
    <text evidence="1">The sequence shown here is derived from an EMBL/GenBank/DDBJ whole genome shotgun (WGS) entry which is preliminary data.</text>
</comment>
<dbReference type="STRING" id="485913.Krac_1689"/>
<sequence>MAGFSRFANRDGSCQFGHLLDEWPVSQVGIHFGAHTDRTLFNPSSMLIKRGVLRKRSMWIGEIGGEICVEGRLIVFDGENGFATQGIHAPHEILLRVQSVCGEDASIDRQAGQEGLCDWDFIRLLGNGNLQQCFLAVMCAKGEQMGSRMFVRSSPTNRLAI</sequence>
<dbReference type="AlphaFoldDB" id="D6U2R0"/>